<proteinExistence type="inferred from homology"/>
<dbReference type="PIRSF" id="PIRSF001084">
    <property type="entry name" value="B-galactosidase"/>
    <property type="match status" value="1"/>
</dbReference>
<dbReference type="InterPro" id="IPR029062">
    <property type="entry name" value="Class_I_gatase-like"/>
</dbReference>
<accession>A0ABT4QGL3</accession>
<comment type="similarity">
    <text evidence="2 8">Belongs to the glycosyl hydrolase 42 family.</text>
</comment>
<dbReference type="Gene3D" id="2.60.40.1180">
    <property type="entry name" value="Golgi alpha-mannosidase II"/>
    <property type="match status" value="1"/>
</dbReference>
<dbReference type="Proteomes" id="UP001527882">
    <property type="component" value="Unassembled WGS sequence"/>
</dbReference>
<dbReference type="PANTHER" id="PTHR36447:SF2">
    <property type="entry name" value="BETA-GALACTOSIDASE YESZ"/>
    <property type="match status" value="1"/>
</dbReference>
<feature type="domain" description="Beta-galactosidase trimerisation" evidence="10">
    <location>
        <begin position="392"/>
        <end position="598"/>
    </location>
</feature>
<dbReference type="EC" id="3.2.1.23" evidence="3 8"/>
<dbReference type="SUPFAM" id="SSF52317">
    <property type="entry name" value="Class I glutamine amidotransferase-like"/>
    <property type="match status" value="1"/>
</dbReference>
<evidence type="ECO:0000256" key="6">
    <source>
        <dbReference type="ARBA" id="ARBA00022833"/>
    </source>
</evidence>
<dbReference type="Gene3D" id="3.40.50.880">
    <property type="match status" value="1"/>
</dbReference>
<dbReference type="Pfam" id="PF02449">
    <property type="entry name" value="Glyco_hydro_42"/>
    <property type="match status" value="1"/>
</dbReference>
<keyword evidence="5 8" id="KW-0378">Hydrolase</keyword>
<dbReference type="InterPro" id="IPR013529">
    <property type="entry name" value="Glyco_hydro_42_N"/>
</dbReference>
<keyword evidence="7 8" id="KW-0326">Glycosidase</keyword>
<evidence type="ECO:0000259" key="10">
    <source>
        <dbReference type="Pfam" id="PF08532"/>
    </source>
</evidence>
<evidence type="ECO:0000256" key="5">
    <source>
        <dbReference type="ARBA" id="ARBA00022801"/>
    </source>
</evidence>
<reference evidence="12 13" key="1">
    <citation type="submission" date="2022-12" db="EMBL/GenBank/DDBJ databases">
        <title>Draft genome sequence of Paenibacillus sp. dW9.</title>
        <authorList>
            <person name="Choi E.-W."/>
            <person name="Kim D.-U."/>
        </authorList>
    </citation>
    <scope>NUCLEOTIDE SEQUENCE [LARGE SCALE GENOMIC DNA]</scope>
    <source>
        <strain evidence="13">dW9</strain>
    </source>
</reference>
<keyword evidence="4" id="KW-0479">Metal-binding</keyword>
<gene>
    <name evidence="12" type="ORF">O9H85_27225</name>
</gene>
<sequence length="668" mass="77309">MKFGVDYYPEHCSKEHWEWDADKMQEAGIDVVRMAEFSWIKMEPSEGQYDFAWLDEAIEVLSRRGIKTVLGTPSPAPPIWIIEQNPEILPVNMQGQRLGFGGRHHNCQSNETYRNHIRRFVRVMARHYQNNPHVIGWQTDNELGNSHQQLCTCDSCRVRFHQWLEKKYGTIEALNEAWGTVFWSQTYSRFDQIPAPLPTPNSHNPSFLLDWKRFCSDLIVDFQKLQIDILREECPNHFITHNFMGFFDKTDYFKLAKDLDFISHDQYPMPFWEARLSKTSPPHLAMALDLMRGTKQQTFWIMEQLAGPTGWEVISSTPRPGQIRLWTYQSIAHGADTIVYFRWDTCLVGTEQYWHGILPHSRIPGRRYAEIKQTIQELAPHMDKFRNCLPQAEVGILFSYDQEWALQIQPHHPQLNYVEHLRSYYKGFFDANVPVDIVSDEEEYSRYKVLVAPLLFLTHPELRRKLYGYVASGGHLVLSMRTGVKDWNNAVIPKTLPGEFSELLGILIEDYDCLRQFDQGLRWTAGTEAAEEDANLWCDIITLNGAEMLAEYSREFYAGTPAITRNAYEQGQAYYVGTELRPDIMRLFIEEVLDKAGVGRITRSPEGVEVTRRRGQDAEYLFVINHNNAEADVAVSEKWQALVGGEVLQNSTLRLAPFGVALFHCPLG</sequence>
<evidence type="ECO:0000256" key="7">
    <source>
        <dbReference type="ARBA" id="ARBA00023295"/>
    </source>
</evidence>
<dbReference type="CDD" id="cd03143">
    <property type="entry name" value="A4_beta-galactosidase_middle_domain"/>
    <property type="match status" value="1"/>
</dbReference>
<evidence type="ECO:0000259" key="9">
    <source>
        <dbReference type="Pfam" id="PF02449"/>
    </source>
</evidence>
<dbReference type="SUPFAM" id="SSF51445">
    <property type="entry name" value="(Trans)glycosidases"/>
    <property type="match status" value="1"/>
</dbReference>
<evidence type="ECO:0000256" key="3">
    <source>
        <dbReference type="ARBA" id="ARBA00012756"/>
    </source>
</evidence>
<dbReference type="Pfam" id="PF08533">
    <property type="entry name" value="Glyco_hydro_42C"/>
    <property type="match status" value="1"/>
</dbReference>
<dbReference type="Gene3D" id="3.20.20.80">
    <property type="entry name" value="Glycosidases"/>
    <property type="match status" value="1"/>
</dbReference>
<dbReference type="InterPro" id="IPR003476">
    <property type="entry name" value="Glyco_hydro_42"/>
</dbReference>
<evidence type="ECO:0000313" key="12">
    <source>
        <dbReference type="EMBL" id="MCZ8516027.1"/>
    </source>
</evidence>
<comment type="caution">
    <text evidence="12">The sequence shown here is derived from an EMBL/GenBank/DDBJ whole genome shotgun (WGS) entry which is preliminary data.</text>
</comment>
<feature type="domain" description="Beta-galactosidase C-terminal" evidence="11">
    <location>
        <begin position="607"/>
        <end position="661"/>
    </location>
</feature>
<dbReference type="InterPro" id="IPR013739">
    <property type="entry name" value="Beta_galactosidase_C"/>
</dbReference>
<dbReference type="RefSeq" id="WP_269884561.1">
    <property type="nucleotide sequence ID" value="NZ_JAQAGZ010000021.1"/>
</dbReference>
<dbReference type="Pfam" id="PF08532">
    <property type="entry name" value="Glyco_hydro_42M"/>
    <property type="match status" value="1"/>
</dbReference>
<evidence type="ECO:0000256" key="1">
    <source>
        <dbReference type="ARBA" id="ARBA00001412"/>
    </source>
</evidence>
<organism evidence="12 13">
    <name type="scientific">Paenibacillus gyeongsangnamensis</name>
    <dbReference type="NCBI Taxonomy" id="3388067"/>
    <lineage>
        <taxon>Bacteria</taxon>
        <taxon>Bacillati</taxon>
        <taxon>Bacillota</taxon>
        <taxon>Bacilli</taxon>
        <taxon>Bacillales</taxon>
        <taxon>Paenibacillaceae</taxon>
        <taxon>Paenibacillus</taxon>
    </lineage>
</organism>
<evidence type="ECO:0000256" key="8">
    <source>
        <dbReference type="PIRNR" id="PIRNR001084"/>
    </source>
</evidence>
<evidence type="ECO:0000256" key="4">
    <source>
        <dbReference type="ARBA" id="ARBA00022723"/>
    </source>
</evidence>
<dbReference type="EMBL" id="JAQAGZ010000021">
    <property type="protein sequence ID" value="MCZ8516027.1"/>
    <property type="molecule type" value="Genomic_DNA"/>
</dbReference>
<dbReference type="InterPro" id="IPR017853">
    <property type="entry name" value="GH"/>
</dbReference>
<dbReference type="PANTHER" id="PTHR36447">
    <property type="entry name" value="BETA-GALACTOSIDASE GANA"/>
    <property type="match status" value="1"/>
</dbReference>
<evidence type="ECO:0000256" key="2">
    <source>
        <dbReference type="ARBA" id="ARBA00005940"/>
    </source>
</evidence>
<evidence type="ECO:0000313" key="13">
    <source>
        <dbReference type="Proteomes" id="UP001527882"/>
    </source>
</evidence>
<dbReference type="InterPro" id="IPR013738">
    <property type="entry name" value="Beta_galactosidase_Trimer"/>
</dbReference>
<evidence type="ECO:0000259" key="11">
    <source>
        <dbReference type="Pfam" id="PF08533"/>
    </source>
</evidence>
<feature type="domain" description="Glycoside hydrolase family 42 N-terminal" evidence="9">
    <location>
        <begin position="6"/>
        <end position="378"/>
    </location>
</feature>
<name>A0ABT4QGL3_9BACL</name>
<dbReference type="InterPro" id="IPR013780">
    <property type="entry name" value="Glyco_hydro_b"/>
</dbReference>
<keyword evidence="13" id="KW-1185">Reference proteome</keyword>
<comment type="catalytic activity">
    <reaction evidence="1 8">
        <text>Hydrolysis of terminal non-reducing beta-D-galactose residues in beta-D-galactosides.</text>
        <dbReference type="EC" id="3.2.1.23"/>
    </reaction>
</comment>
<keyword evidence="6" id="KW-0862">Zinc</keyword>
<protein>
    <recommendedName>
        <fullName evidence="3 8">Beta-galactosidase</fullName>
        <shortName evidence="8">Beta-gal</shortName>
        <ecNumber evidence="3 8">3.2.1.23</ecNumber>
    </recommendedName>
</protein>